<dbReference type="Gene3D" id="3.40.50.300">
    <property type="entry name" value="P-loop containing nucleotide triphosphate hydrolases"/>
    <property type="match status" value="1"/>
</dbReference>
<evidence type="ECO:0000256" key="7">
    <source>
        <dbReference type="HAMAP-Rule" id="MF_00028"/>
    </source>
</evidence>
<dbReference type="HAMAP" id="MF_00028">
    <property type="entry name" value="CobQ"/>
    <property type="match status" value="1"/>
</dbReference>
<feature type="active site" evidence="7">
    <location>
        <position position="423"/>
    </location>
</feature>
<dbReference type="AlphaFoldDB" id="A0A6M0QYJ8"/>
<comment type="pathway">
    <text evidence="1 7">Cofactor biosynthesis; adenosylcobalamin biosynthesis.</text>
</comment>
<accession>A0A6M0QYJ8</accession>
<evidence type="ECO:0000256" key="5">
    <source>
        <dbReference type="ARBA" id="ARBA00022962"/>
    </source>
</evidence>
<comment type="similarity">
    <text evidence="2 7">Belongs to the CobB/CobQ family. CobQ subfamily.</text>
</comment>
<dbReference type="InterPro" id="IPR004459">
    <property type="entry name" value="CobQ_synth"/>
</dbReference>
<dbReference type="InterPro" id="IPR002586">
    <property type="entry name" value="CobQ/CobB/MinD/ParA_Nub-bd_dom"/>
</dbReference>
<feature type="domain" description="CobQ/CobB/MinD/ParA nucleotide binding" evidence="8">
    <location>
        <begin position="1"/>
        <end position="230"/>
    </location>
</feature>
<dbReference type="SUPFAM" id="SSF52540">
    <property type="entry name" value="P-loop containing nucleoside triphosphate hydrolases"/>
    <property type="match status" value="1"/>
</dbReference>
<evidence type="ECO:0000313" key="10">
    <source>
        <dbReference type="EMBL" id="NEY91542.1"/>
    </source>
</evidence>
<dbReference type="Proteomes" id="UP000477782">
    <property type="component" value="Unassembled WGS sequence"/>
</dbReference>
<dbReference type="PANTHER" id="PTHR21343">
    <property type="entry name" value="DETHIOBIOTIN SYNTHETASE"/>
    <property type="match status" value="1"/>
</dbReference>
<dbReference type="CDD" id="cd01750">
    <property type="entry name" value="GATase1_CobQ"/>
    <property type="match status" value="1"/>
</dbReference>
<evidence type="ECO:0000256" key="1">
    <source>
        <dbReference type="ARBA" id="ARBA00004953"/>
    </source>
</evidence>
<reference evidence="10 11" key="1">
    <citation type="submission" date="2020-02" db="EMBL/GenBank/DDBJ databases">
        <authorList>
            <person name="Chen W.-M."/>
        </authorList>
    </citation>
    <scope>NUCLEOTIDE SEQUENCE [LARGE SCALE GENOMIC DNA]</scope>
    <source>
        <strain evidence="10 11">KMS-5</strain>
    </source>
</reference>
<evidence type="ECO:0000259" key="8">
    <source>
        <dbReference type="Pfam" id="PF01656"/>
    </source>
</evidence>
<dbReference type="PROSITE" id="PS51274">
    <property type="entry name" value="GATASE_COBBQ"/>
    <property type="match status" value="1"/>
</dbReference>
<dbReference type="Pfam" id="PF07685">
    <property type="entry name" value="GATase_3"/>
    <property type="match status" value="1"/>
</dbReference>
<dbReference type="GO" id="GO:0003824">
    <property type="term" value="F:catalytic activity"/>
    <property type="evidence" value="ECO:0007669"/>
    <property type="project" value="InterPro"/>
</dbReference>
<keyword evidence="5 7" id="KW-0315">Glutamine amidotransferase</keyword>
<dbReference type="Gene3D" id="3.40.50.880">
    <property type="match status" value="1"/>
</dbReference>
<evidence type="ECO:0000313" key="11">
    <source>
        <dbReference type="Proteomes" id="UP000477782"/>
    </source>
</evidence>
<protein>
    <recommendedName>
        <fullName evidence="3 7">Cobyric acid synthase</fullName>
    </recommendedName>
</protein>
<feature type="active site" description="Nucleophile" evidence="7">
    <location>
        <position position="326"/>
    </location>
</feature>
<proteinExistence type="inferred from homology"/>
<dbReference type="UniPathway" id="UPA00148"/>
<dbReference type="EMBL" id="JAAIVJ010000009">
    <property type="protein sequence ID" value="NEY91542.1"/>
    <property type="molecule type" value="Genomic_DNA"/>
</dbReference>
<dbReference type="CDD" id="cd05389">
    <property type="entry name" value="CobQ_N"/>
    <property type="match status" value="1"/>
</dbReference>
<evidence type="ECO:0000256" key="6">
    <source>
        <dbReference type="ARBA" id="ARBA00025166"/>
    </source>
</evidence>
<dbReference type="InterPro" id="IPR011698">
    <property type="entry name" value="GATase_3"/>
</dbReference>
<comment type="caution">
    <text evidence="10">The sequence shown here is derived from an EMBL/GenBank/DDBJ whole genome shotgun (WGS) entry which is preliminary data.</text>
</comment>
<gene>
    <name evidence="7" type="primary">cobQ</name>
    <name evidence="10" type="ORF">G4Z14_14650</name>
</gene>
<sequence>MIQGCGSNVGKSMLVAGLCRAARRRGLSVAPFKPQNMSNNAAVTADGGEIGRAQALQALASGLEPVTDMNPVLLKPESDVGAQVIVQGKRLTTARARDYAALKPQLMGAVLESFHRLKAAHDLVIVEGAGSPAEVNLRAGDIANMGFARAADVPVVLAGDIDRGGVIAQLVGTKAVIAPADAAMVAGFLVNKFRGDPRLFDDGYRLIEHHTGWRGFGVLPWFPQAHLLPAEDALDIASGPRGDGITIACLTLSRIANFDDLDPLKAEPGVNLVMVRAGEAIPGDARLVILPGSKSTRGDLAFLRAQGWDIDLAAHLRRGGHVLGICGGYQMLGRSVSDPDGIEGPAGETAGLGHLDIETVMTPDKRLSRVRADHVASGLPVEGYEIHIGRSQGPDCARPFAMVDGRPEGAISADGRVVGSYLHGLFHMDAFRAAYLAGLGIQADPRRHAAGIEAVLEALADHLEAHLDVPGLLALAR</sequence>
<dbReference type="InterPro" id="IPR033949">
    <property type="entry name" value="CobQ_GATase1"/>
</dbReference>
<dbReference type="NCBIfam" id="TIGR00313">
    <property type="entry name" value="cobQ"/>
    <property type="match status" value="1"/>
</dbReference>
<dbReference type="NCBIfam" id="NF001989">
    <property type="entry name" value="PRK00784.1"/>
    <property type="match status" value="1"/>
</dbReference>
<comment type="function">
    <text evidence="6 7">Catalyzes amidations at positions B, D, E, and G on adenosylcobyrinic A,C-diamide. NH(2) groups are provided by glutamine, and one molecule of ATP is hydrogenolyzed for each amidation.</text>
</comment>
<name>A0A6M0QYJ8_9RHOB</name>
<feature type="domain" description="CobB/CobQ-like glutamine amidotransferase" evidence="9">
    <location>
        <begin position="246"/>
        <end position="430"/>
    </location>
</feature>
<dbReference type="InterPro" id="IPR047045">
    <property type="entry name" value="CobQ_N"/>
</dbReference>
<dbReference type="GO" id="GO:0015420">
    <property type="term" value="F:ABC-type vitamin B12 transporter activity"/>
    <property type="evidence" value="ECO:0007669"/>
    <property type="project" value="UniProtKB-UniRule"/>
</dbReference>
<evidence type="ECO:0000259" key="9">
    <source>
        <dbReference type="Pfam" id="PF07685"/>
    </source>
</evidence>
<dbReference type="InterPro" id="IPR027417">
    <property type="entry name" value="P-loop_NTPase"/>
</dbReference>
<evidence type="ECO:0000256" key="3">
    <source>
        <dbReference type="ARBA" id="ARBA00019833"/>
    </source>
</evidence>
<evidence type="ECO:0000256" key="2">
    <source>
        <dbReference type="ARBA" id="ARBA00006205"/>
    </source>
</evidence>
<keyword evidence="4 7" id="KW-0169">Cobalamin biosynthesis</keyword>
<evidence type="ECO:0000256" key="4">
    <source>
        <dbReference type="ARBA" id="ARBA00022573"/>
    </source>
</evidence>
<organism evidence="10 11">
    <name type="scientific">Tabrizicola oligotrophica</name>
    <dbReference type="NCBI Taxonomy" id="2710650"/>
    <lineage>
        <taxon>Bacteria</taxon>
        <taxon>Pseudomonadati</taxon>
        <taxon>Pseudomonadota</taxon>
        <taxon>Alphaproteobacteria</taxon>
        <taxon>Rhodobacterales</taxon>
        <taxon>Paracoccaceae</taxon>
        <taxon>Tabrizicola</taxon>
    </lineage>
</organism>
<dbReference type="PANTHER" id="PTHR21343:SF1">
    <property type="entry name" value="COBYRIC ACID SYNTHASE"/>
    <property type="match status" value="1"/>
</dbReference>
<dbReference type="SUPFAM" id="SSF52317">
    <property type="entry name" value="Class I glutamine amidotransferase-like"/>
    <property type="match status" value="1"/>
</dbReference>
<keyword evidence="11" id="KW-1185">Reference proteome</keyword>
<dbReference type="InterPro" id="IPR029062">
    <property type="entry name" value="Class_I_gatase-like"/>
</dbReference>
<dbReference type="Pfam" id="PF01656">
    <property type="entry name" value="CbiA"/>
    <property type="match status" value="1"/>
</dbReference>
<dbReference type="GO" id="GO:0009236">
    <property type="term" value="P:cobalamin biosynthetic process"/>
    <property type="evidence" value="ECO:0007669"/>
    <property type="project" value="UniProtKB-UniRule"/>
</dbReference>